<dbReference type="Proteomes" id="UP001157418">
    <property type="component" value="Unassembled WGS sequence"/>
</dbReference>
<organism evidence="1 2">
    <name type="scientific">Lactuca virosa</name>
    <dbReference type="NCBI Taxonomy" id="75947"/>
    <lineage>
        <taxon>Eukaryota</taxon>
        <taxon>Viridiplantae</taxon>
        <taxon>Streptophyta</taxon>
        <taxon>Embryophyta</taxon>
        <taxon>Tracheophyta</taxon>
        <taxon>Spermatophyta</taxon>
        <taxon>Magnoliopsida</taxon>
        <taxon>eudicotyledons</taxon>
        <taxon>Gunneridae</taxon>
        <taxon>Pentapetalae</taxon>
        <taxon>asterids</taxon>
        <taxon>campanulids</taxon>
        <taxon>Asterales</taxon>
        <taxon>Asteraceae</taxon>
        <taxon>Cichorioideae</taxon>
        <taxon>Cichorieae</taxon>
        <taxon>Lactucinae</taxon>
        <taxon>Lactuca</taxon>
    </lineage>
</organism>
<proteinExistence type="predicted"/>
<dbReference type="EMBL" id="CAKMRJ010000113">
    <property type="protein sequence ID" value="CAH1418298.1"/>
    <property type="molecule type" value="Genomic_DNA"/>
</dbReference>
<evidence type="ECO:0000313" key="1">
    <source>
        <dbReference type="EMBL" id="CAH1418298.1"/>
    </source>
</evidence>
<name>A0AAU9LQQ1_9ASTR</name>
<accession>A0AAU9LQQ1</accession>
<evidence type="ECO:0000313" key="2">
    <source>
        <dbReference type="Proteomes" id="UP001157418"/>
    </source>
</evidence>
<comment type="caution">
    <text evidence="1">The sequence shown here is derived from an EMBL/GenBank/DDBJ whole genome shotgun (WGS) entry which is preliminary data.</text>
</comment>
<protein>
    <submittedName>
        <fullName evidence="1">Uncharacterized protein</fullName>
    </submittedName>
</protein>
<reference evidence="1 2" key="1">
    <citation type="submission" date="2022-01" db="EMBL/GenBank/DDBJ databases">
        <authorList>
            <person name="Xiong W."/>
            <person name="Schranz E."/>
        </authorList>
    </citation>
    <scope>NUCLEOTIDE SEQUENCE [LARGE SCALE GENOMIC DNA]</scope>
</reference>
<keyword evidence="2" id="KW-1185">Reference proteome</keyword>
<sequence length="107" mass="12023">MHNRIRLNILTQKLLELQKNTSNFPVIPHDSYTGFSFTHVRYKSKYNKGKKNRIRDRSGTTGVVWRRKRFTSAGVSIAAGGVVVVVVSGGDRVVPDETKGFHCFDGD</sequence>
<gene>
    <name evidence="1" type="ORF">LVIROSA_LOCUS5900</name>
</gene>
<dbReference type="AlphaFoldDB" id="A0AAU9LQQ1"/>